<dbReference type="PANTHER" id="PTHR23112:SF0">
    <property type="entry name" value="TRANSMEMBRANE PROTEIN 116"/>
    <property type="match status" value="1"/>
</dbReference>
<reference evidence="10" key="1">
    <citation type="submission" date="2022-10" db="EMBL/GenBank/DDBJ databases">
        <title>Novel sulphate-reducing endosymbionts in the free-living metamonad Anaeramoeba.</title>
        <authorList>
            <person name="Jerlstrom-Hultqvist J."/>
            <person name="Cepicka I."/>
            <person name="Gallot-Lavallee L."/>
            <person name="Salas-Leiva D."/>
            <person name="Curtis B.A."/>
            <person name="Zahonova K."/>
            <person name="Pipaliya S."/>
            <person name="Dacks J."/>
            <person name="Roger A.J."/>
        </authorList>
    </citation>
    <scope>NUCLEOTIDE SEQUENCE</scope>
    <source>
        <strain evidence="10">BMAN</strain>
    </source>
</reference>
<evidence type="ECO:0000256" key="5">
    <source>
        <dbReference type="ARBA" id="ARBA00023136"/>
    </source>
</evidence>
<dbReference type="InterPro" id="IPR017981">
    <property type="entry name" value="GPCR_2-like_7TM"/>
</dbReference>
<dbReference type="GO" id="GO:0007189">
    <property type="term" value="P:adenylate cyclase-activating G protein-coupled receptor signaling pathway"/>
    <property type="evidence" value="ECO:0007669"/>
    <property type="project" value="TreeGrafter"/>
</dbReference>
<feature type="domain" description="G-protein coupled receptors family 2 profile 2" evidence="9">
    <location>
        <begin position="5"/>
        <end position="257"/>
    </location>
</feature>
<dbReference type="OrthoDB" id="17520at2759"/>
<comment type="caution">
    <text evidence="10">The sequence shown here is derived from an EMBL/GenBank/DDBJ whole genome shotgun (WGS) entry which is preliminary data.</text>
</comment>
<dbReference type="PRINTS" id="PR02000">
    <property type="entry name" value="GCR1PLANT"/>
</dbReference>
<accession>A0A9Q0L6Z7</accession>
<protein>
    <submittedName>
        <fullName evidence="10">G protein-coupled receptor</fullName>
    </submittedName>
</protein>
<evidence type="ECO:0000256" key="8">
    <source>
        <dbReference type="SAM" id="Phobius"/>
    </source>
</evidence>
<name>A0A9Q0L6Z7_ANAIG</name>
<keyword evidence="2 8" id="KW-0812">Transmembrane</keyword>
<evidence type="ECO:0000259" key="9">
    <source>
        <dbReference type="PROSITE" id="PS50261"/>
    </source>
</evidence>
<gene>
    <name evidence="10" type="ORF">M0811_13492</name>
</gene>
<evidence type="ECO:0000256" key="4">
    <source>
        <dbReference type="ARBA" id="ARBA00023040"/>
    </source>
</evidence>
<sequence length="270" mass="31443">MLTGQEIATIIGASIGLVGALFIIIIFIYFHELKIFYRKLIFILSVYDLIKSIIYLLPGQKNSVVCEIQYFLMTIIVTTTSYWSASISFISFLKVVKGLDDNYLNKLQKFLHLFMWIPVIVLIAIVSSFRDYDKSKTYWCISTTQAFIITFYAFLWFNSIACLVFYILTMKFLRKFMKLISSQFSSEEKNPMSQVWVQIRMSLIPLIQIIILIPGTIRRIRNMTNPNASEINSLNILHSLIACSQGFWDFWIFIVFDPEIRKKLKSCCSN</sequence>
<proteinExistence type="predicted"/>
<dbReference type="GO" id="GO:0007166">
    <property type="term" value="P:cell surface receptor signaling pathway"/>
    <property type="evidence" value="ECO:0007669"/>
    <property type="project" value="InterPro"/>
</dbReference>
<dbReference type="EMBL" id="JAPDFW010000140">
    <property type="protein sequence ID" value="KAJ5066555.1"/>
    <property type="molecule type" value="Genomic_DNA"/>
</dbReference>
<keyword evidence="4" id="KW-0297">G-protein coupled receptor</keyword>
<dbReference type="Gene3D" id="1.20.1070.10">
    <property type="entry name" value="Rhodopsin 7-helix transmembrane proteins"/>
    <property type="match status" value="1"/>
</dbReference>
<keyword evidence="11" id="KW-1185">Reference proteome</keyword>
<feature type="transmembrane region" description="Helical" evidence="8">
    <location>
        <begin position="149"/>
        <end position="168"/>
    </location>
</feature>
<evidence type="ECO:0000256" key="2">
    <source>
        <dbReference type="ARBA" id="ARBA00022692"/>
    </source>
</evidence>
<evidence type="ECO:0000256" key="1">
    <source>
        <dbReference type="ARBA" id="ARBA00004141"/>
    </source>
</evidence>
<evidence type="ECO:0000256" key="7">
    <source>
        <dbReference type="ARBA" id="ARBA00023224"/>
    </source>
</evidence>
<dbReference type="PANTHER" id="PTHR23112">
    <property type="entry name" value="G PROTEIN-COUPLED RECEPTOR 157-RELATED"/>
    <property type="match status" value="1"/>
</dbReference>
<keyword evidence="3 8" id="KW-1133">Transmembrane helix</keyword>
<organism evidence="10 11">
    <name type="scientific">Anaeramoeba ignava</name>
    <name type="common">Anaerobic marine amoeba</name>
    <dbReference type="NCBI Taxonomy" id="1746090"/>
    <lineage>
        <taxon>Eukaryota</taxon>
        <taxon>Metamonada</taxon>
        <taxon>Anaeramoebidae</taxon>
        <taxon>Anaeramoeba</taxon>
    </lineage>
</organism>
<keyword evidence="7" id="KW-0807">Transducer</keyword>
<dbReference type="Proteomes" id="UP001149090">
    <property type="component" value="Unassembled WGS sequence"/>
</dbReference>
<dbReference type="PRINTS" id="PR02001">
    <property type="entry name" value="GCR1CAMPR"/>
</dbReference>
<keyword evidence="6 10" id="KW-0675">Receptor</keyword>
<dbReference type="SUPFAM" id="SSF81321">
    <property type="entry name" value="Family A G protein-coupled receptor-like"/>
    <property type="match status" value="1"/>
</dbReference>
<dbReference type="PROSITE" id="PS50261">
    <property type="entry name" value="G_PROTEIN_RECEP_F2_4"/>
    <property type="match status" value="1"/>
</dbReference>
<keyword evidence="5 8" id="KW-0472">Membrane</keyword>
<evidence type="ECO:0000256" key="3">
    <source>
        <dbReference type="ARBA" id="ARBA00022989"/>
    </source>
</evidence>
<feature type="transmembrane region" description="Helical" evidence="8">
    <location>
        <begin position="70"/>
        <end position="90"/>
    </location>
</feature>
<evidence type="ECO:0000256" key="6">
    <source>
        <dbReference type="ARBA" id="ARBA00023170"/>
    </source>
</evidence>
<dbReference type="GO" id="GO:0005886">
    <property type="term" value="C:plasma membrane"/>
    <property type="evidence" value="ECO:0007669"/>
    <property type="project" value="TreeGrafter"/>
</dbReference>
<dbReference type="GO" id="GO:0004930">
    <property type="term" value="F:G protein-coupled receptor activity"/>
    <property type="evidence" value="ECO:0007669"/>
    <property type="project" value="UniProtKB-KW"/>
</dbReference>
<feature type="transmembrane region" description="Helical" evidence="8">
    <location>
        <begin position="6"/>
        <end position="28"/>
    </location>
</feature>
<dbReference type="InterPro" id="IPR022340">
    <property type="entry name" value="GPCR_GCR1_put"/>
</dbReference>
<comment type="subcellular location">
    <subcellularLocation>
        <location evidence="1">Membrane</location>
        <topology evidence="1">Multi-pass membrane protein</topology>
    </subcellularLocation>
</comment>
<feature type="transmembrane region" description="Helical" evidence="8">
    <location>
        <begin position="199"/>
        <end position="217"/>
    </location>
</feature>
<feature type="transmembrane region" description="Helical" evidence="8">
    <location>
        <begin position="110"/>
        <end position="129"/>
    </location>
</feature>
<evidence type="ECO:0000313" key="10">
    <source>
        <dbReference type="EMBL" id="KAJ5066555.1"/>
    </source>
</evidence>
<evidence type="ECO:0000313" key="11">
    <source>
        <dbReference type="Proteomes" id="UP001149090"/>
    </source>
</evidence>
<dbReference type="InterPro" id="IPR022343">
    <property type="entry name" value="GCR1-cAMP_receptor"/>
</dbReference>
<feature type="transmembrane region" description="Helical" evidence="8">
    <location>
        <begin position="40"/>
        <end position="58"/>
    </location>
</feature>
<dbReference type="AlphaFoldDB" id="A0A9Q0L6Z7"/>